<sequence length="79" mass="8732">MGSMVSFDKKKEHFKVRHPLPSVLLAAASLPFHQVLYVFALGSACNSVIEDRFSHLLLCLCQFKLWAAGLIAGIIFPVC</sequence>
<name>A0AAW2STD3_9LAMI</name>
<dbReference type="AlphaFoldDB" id="A0AAW2STD3"/>
<proteinExistence type="predicted"/>
<feature type="transmembrane region" description="Helical" evidence="1">
    <location>
        <begin position="53"/>
        <end position="76"/>
    </location>
</feature>
<organism evidence="2">
    <name type="scientific">Sesamum latifolium</name>
    <dbReference type="NCBI Taxonomy" id="2727402"/>
    <lineage>
        <taxon>Eukaryota</taxon>
        <taxon>Viridiplantae</taxon>
        <taxon>Streptophyta</taxon>
        <taxon>Embryophyta</taxon>
        <taxon>Tracheophyta</taxon>
        <taxon>Spermatophyta</taxon>
        <taxon>Magnoliopsida</taxon>
        <taxon>eudicotyledons</taxon>
        <taxon>Gunneridae</taxon>
        <taxon>Pentapetalae</taxon>
        <taxon>asterids</taxon>
        <taxon>lamiids</taxon>
        <taxon>Lamiales</taxon>
        <taxon>Pedaliaceae</taxon>
        <taxon>Sesamum</taxon>
    </lineage>
</organism>
<keyword evidence="1" id="KW-1133">Transmembrane helix</keyword>
<protein>
    <submittedName>
        <fullName evidence="2">Uncharacterized protein</fullName>
    </submittedName>
</protein>
<accession>A0AAW2STD3</accession>
<comment type="caution">
    <text evidence="2">The sequence shown here is derived from an EMBL/GenBank/DDBJ whole genome shotgun (WGS) entry which is preliminary data.</text>
</comment>
<keyword evidence="1" id="KW-0472">Membrane</keyword>
<reference evidence="2" key="1">
    <citation type="submission" date="2020-06" db="EMBL/GenBank/DDBJ databases">
        <authorList>
            <person name="Li T."/>
            <person name="Hu X."/>
            <person name="Zhang T."/>
            <person name="Song X."/>
            <person name="Zhang H."/>
            <person name="Dai N."/>
            <person name="Sheng W."/>
            <person name="Hou X."/>
            <person name="Wei L."/>
        </authorList>
    </citation>
    <scope>NUCLEOTIDE SEQUENCE</scope>
    <source>
        <strain evidence="2">KEN1</strain>
        <tissue evidence="2">Leaf</tissue>
    </source>
</reference>
<feature type="transmembrane region" description="Helical" evidence="1">
    <location>
        <begin position="20"/>
        <end position="41"/>
    </location>
</feature>
<gene>
    <name evidence="2" type="ORF">Slati_4505400</name>
</gene>
<reference evidence="2" key="2">
    <citation type="journal article" date="2024" name="Plant">
        <title>Genomic evolution and insights into agronomic trait innovations of Sesamum species.</title>
        <authorList>
            <person name="Miao H."/>
            <person name="Wang L."/>
            <person name="Qu L."/>
            <person name="Liu H."/>
            <person name="Sun Y."/>
            <person name="Le M."/>
            <person name="Wang Q."/>
            <person name="Wei S."/>
            <person name="Zheng Y."/>
            <person name="Lin W."/>
            <person name="Duan Y."/>
            <person name="Cao H."/>
            <person name="Xiong S."/>
            <person name="Wang X."/>
            <person name="Wei L."/>
            <person name="Li C."/>
            <person name="Ma Q."/>
            <person name="Ju M."/>
            <person name="Zhao R."/>
            <person name="Li G."/>
            <person name="Mu C."/>
            <person name="Tian Q."/>
            <person name="Mei H."/>
            <person name="Zhang T."/>
            <person name="Gao T."/>
            <person name="Zhang H."/>
        </authorList>
    </citation>
    <scope>NUCLEOTIDE SEQUENCE</scope>
    <source>
        <strain evidence="2">KEN1</strain>
    </source>
</reference>
<evidence type="ECO:0000313" key="2">
    <source>
        <dbReference type="EMBL" id="KAL0395392.1"/>
    </source>
</evidence>
<evidence type="ECO:0000256" key="1">
    <source>
        <dbReference type="SAM" id="Phobius"/>
    </source>
</evidence>
<keyword evidence="1" id="KW-0812">Transmembrane</keyword>
<dbReference type="EMBL" id="JACGWN010000016">
    <property type="protein sequence ID" value="KAL0395392.1"/>
    <property type="molecule type" value="Genomic_DNA"/>
</dbReference>